<dbReference type="AlphaFoldDB" id="A0AAD5GFL0"/>
<keyword evidence="2" id="KW-1185">Reference proteome</keyword>
<evidence type="ECO:0000313" key="2">
    <source>
        <dbReference type="Proteomes" id="UP001206925"/>
    </source>
</evidence>
<protein>
    <submittedName>
        <fullName evidence="1">Uncharacterized protein</fullName>
    </submittedName>
</protein>
<comment type="caution">
    <text evidence="1">The sequence shown here is derived from an EMBL/GenBank/DDBJ whole genome shotgun (WGS) entry which is preliminary data.</text>
</comment>
<gene>
    <name evidence="1" type="ORF">M8C21_004050</name>
</gene>
<dbReference type="SMART" id="SM01197">
    <property type="entry name" value="FANCL_C"/>
    <property type="match status" value="1"/>
</dbReference>
<dbReference type="Proteomes" id="UP001206925">
    <property type="component" value="Unassembled WGS sequence"/>
</dbReference>
<proteinExistence type="predicted"/>
<name>A0AAD5GFL0_AMBAR</name>
<organism evidence="1 2">
    <name type="scientific">Ambrosia artemisiifolia</name>
    <name type="common">Common ragweed</name>
    <dbReference type="NCBI Taxonomy" id="4212"/>
    <lineage>
        <taxon>Eukaryota</taxon>
        <taxon>Viridiplantae</taxon>
        <taxon>Streptophyta</taxon>
        <taxon>Embryophyta</taxon>
        <taxon>Tracheophyta</taxon>
        <taxon>Spermatophyta</taxon>
        <taxon>Magnoliopsida</taxon>
        <taxon>eudicotyledons</taxon>
        <taxon>Gunneridae</taxon>
        <taxon>Pentapetalae</taxon>
        <taxon>asterids</taxon>
        <taxon>campanulids</taxon>
        <taxon>Asterales</taxon>
        <taxon>Asteraceae</taxon>
        <taxon>Asteroideae</taxon>
        <taxon>Heliantheae alliance</taxon>
        <taxon>Heliantheae</taxon>
        <taxon>Ambrosia</taxon>
    </lineage>
</organism>
<sequence>MNSSIQIYVSKTLNSMVPIHKLRLLCLDPVVGFTSDLVPHQPSTGRLFFFTPKVRLDVNVRTSSRSATNNRRFVLVDTQGPPVVEKNYQQRDCGICYSQFLPVDDELGPKSGAGTDYVCENTTCSKAWRLPWGLVTFHHNNSHLIFCLVIVHTVLNQLQSKLAQENRHFLG</sequence>
<dbReference type="EMBL" id="JAMZMK010008798">
    <property type="protein sequence ID" value="KAI7738551.1"/>
    <property type="molecule type" value="Genomic_DNA"/>
</dbReference>
<accession>A0AAD5GFL0</accession>
<evidence type="ECO:0000313" key="1">
    <source>
        <dbReference type="EMBL" id="KAI7738551.1"/>
    </source>
</evidence>
<reference evidence="1" key="1">
    <citation type="submission" date="2022-06" db="EMBL/GenBank/DDBJ databases">
        <title>Uncovering the hologenomic basis of an extraordinary plant invasion.</title>
        <authorList>
            <person name="Bieker V.C."/>
            <person name="Martin M.D."/>
            <person name="Gilbert T."/>
            <person name="Hodgins K."/>
            <person name="Battlay P."/>
            <person name="Petersen B."/>
            <person name="Wilson J."/>
        </authorList>
    </citation>
    <scope>NUCLEOTIDE SEQUENCE</scope>
    <source>
        <strain evidence="1">AA19_3_7</strain>
        <tissue evidence="1">Leaf</tissue>
    </source>
</reference>